<gene>
    <name evidence="2" type="ORF">IDM40_24030</name>
</gene>
<organism evidence="2 3">
    <name type="scientific">Nocardiopsis coralli</name>
    <dbReference type="NCBI Taxonomy" id="2772213"/>
    <lineage>
        <taxon>Bacteria</taxon>
        <taxon>Bacillati</taxon>
        <taxon>Actinomycetota</taxon>
        <taxon>Actinomycetes</taxon>
        <taxon>Streptosporangiales</taxon>
        <taxon>Nocardiopsidaceae</taxon>
        <taxon>Nocardiopsis</taxon>
    </lineage>
</organism>
<proteinExistence type="predicted"/>
<sequence>MRSGHRPPHSHQVDTGHKGHRPDIRSSAHRPRGVHATAAAALALGLAACGGGGAEEQGSAEELHEAQLLQFQDVTQVADGGEAGTYSELSTVQYSAEIRDATELDKPECVDATNRWSGLDTVQEAPTSVANYEWEEGAVSSMLVQMGPEEASDALAEEPPAECGQYTATYEDGTSSDYNIGDLDVQDLGDESRAHTIEVESEGQASTMLSLLYRNGDVLGTTTVMGEGDLADYEEMLVGFTEAAVERQNQTL</sequence>
<comment type="caution">
    <text evidence="2">The sequence shown here is derived from an EMBL/GenBank/DDBJ whole genome shotgun (WGS) entry which is preliminary data.</text>
</comment>
<evidence type="ECO:0000313" key="3">
    <source>
        <dbReference type="Proteomes" id="UP000806528"/>
    </source>
</evidence>
<dbReference type="EMBL" id="JADBGI010000028">
    <property type="protein sequence ID" value="MBE3001741.1"/>
    <property type="molecule type" value="Genomic_DNA"/>
</dbReference>
<evidence type="ECO:0000256" key="1">
    <source>
        <dbReference type="SAM" id="MobiDB-lite"/>
    </source>
</evidence>
<name>A0ABR9PD21_9ACTN</name>
<feature type="region of interest" description="Disordered" evidence="1">
    <location>
        <begin position="1"/>
        <end position="34"/>
    </location>
</feature>
<evidence type="ECO:0008006" key="4">
    <source>
        <dbReference type="Google" id="ProtNLM"/>
    </source>
</evidence>
<accession>A0ABR9PD21</accession>
<keyword evidence="3" id="KW-1185">Reference proteome</keyword>
<dbReference type="Proteomes" id="UP000806528">
    <property type="component" value="Unassembled WGS sequence"/>
</dbReference>
<dbReference type="RefSeq" id="WP_193124337.1">
    <property type="nucleotide sequence ID" value="NZ_JADBGI010000028.1"/>
</dbReference>
<reference evidence="2 3" key="1">
    <citation type="submission" date="2020-09" db="EMBL/GenBank/DDBJ databases">
        <title>Diversity and distribution of actinomycetes associated with coral in the coast of Hainan.</title>
        <authorList>
            <person name="Li F."/>
        </authorList>
    </citation>
    <scope>NUCLEOTIDE SEQUENCE [LARGE SCALE GENOMIC DNA]</scope>
    <source>
        <strain evidence="2 3">HNM0947</strain>
    </source>
</reference>
<protein>
    <recommendedName>
        <fullName evidence="4">Lipoprotein</fullName>
    </recommendedName>
</protein>
<evidence type="ECO:0000313" key="2">
    <source>
        <dbReference type="EMBL" id="MBE3001741.1"/>
    </source>
</evidence>
<feature type="compositionally biased region" description="Basic and acidic residues" evidence="1">
    <location>
        <begin position="11"/>
        <end position="26"/>
    </location>
</feature>